<dbReference type="OrthoDB" id="4068713at2"/>
<accession>A0A4V3I7M0</accession>
<dbReference type="InterPro" id="IPR036388">
    <property type="entry name" value="WH-like_DNA-bd_sf"/>
</dbReference>
<dbReference type="AlphaFoldDB" id="A0A4V3I7M0"/>
<dbReference type="InterPro" id="IPR036390">
    <property type="entry name" value="WH_DNA-bd_sf"/>
</dbReference>
<reference evidence="2 3" key="1">
    <citation type="submission" date="2019-03" db="EMBL/GenBank/DDBJ databases">
        <title>Genomics of glacier-inhabiting Cryobacterium strains.</title>
        <authorList>
            <person name="Liu Q."/>
            <person name="Xin Y.-H."/>
        </authorList>
    </citation>
    <scope>NUCLEOTIDE SEQUENCE [LARGE SCALE GENOMIC DNA]</scope>
    <source>
        <strain evidence="2 3">HLT2-23</strain>
    </source>
</reference>
<gene>
    <name evidence="2" type="ORF">E3O06_14745</name>
</gene>
<dbReference type="Gene3D" id="1.10.10.10">
    <property type="entry name" value="Winged helix-like DNA-binding domain superfamily/Winged helix DNA-binding domain"/>
    <property type="match status" value="1"/>
</dbReference>
<evidence type="ECO:0000259" key="1">
    <source>
        <dbReference type="PROSITE" id="PS51077"/>
    </source>
</evidence>
<dbReference type="GO" id="GO:0003677">
    <property type="term" value="F:DNA binding"/>
    <property type="evidence" value="ECO:0007669"/>
    <property type="project" value="InterPro"/>
</dbReference>
<keyword evidence="3" id="KW-1185">Reference proteome</keyword>
<comment type="caution">
    <text evidence="2">The sequence shown here is derived from an EMBL/GenBank/DDBJ whole genome shotgun (WGS) entry which is preliminary data.</text>
</comment>
<dbReference type="Pfam" id="PF09339">
    <property type="entry name" value="HTH_IclR"/>
    <property type="match status" value="1"/>
</dbReference>
<protein>
    <recommendedName>
        <fullName evidence="1">HTH iclR-type domain-containing protein</fullName>
    </recommendedName>
</protein>
<dbReference type="InterPro" id="IPR005471">
    <property type="entry name" value="Tscrpt_reg_IclR_N"/>
</dbReference>
<dbReference type="GO" id="GO:0006355">
    <property type="term" value="P:regulation of DNA-templated transcription"/>
    <property type="evidence" value="ECO:0007669"/>
    <property type="project" value="InterPro"/>
</dbReference>
<dbReference type="Proteomes" id="UP000298173">
    <property type="component" value="Unassembled WGS sequence"/>
</dbReference>
<dbReference type="SMART" id="SM00346">
    <property type="entry name" value="HTH_ICLR"/>
    <property type="match status" value="1"/>
</dbReference>
<evidence type="ECO:0000313" key="3">
    <source>
        <dbReference type="Proteomes" id="UP000298173"/>
    </source>
</evidence>
<dbReference type="EMBL" id="SOEY01000030">
    <property type="protein sequence ID" value="TFB69588.1"/>
    <property type="molecule type" value="Genomic_DNA"/>
</dbReference>
<dbReference type="RefSeq" id="WP_134504139.1">
    <property type="nucleotide sequence ID" value="NZ_SOEY01000030.1"/>
</dbReference>
<evidence type="ECO:0000313" key="2">
    <source>
        <dbReference type="EMBL" id="TFB69588.1"/>
    </source>
</evidence>
<feature type="domain" description="HTH iclR-type" evidence="1">
    <location>
        <begin position="8"/>
        <end position="69"/>
    </location>
</feature>
<dbReference type="PROSITE" id="PS51077">
    <property type="entry name" value="HTH_ICLR"/>
    <property type="match status" value="1"/>
</dbReference>
<sequence length="133" mass="14952">MANSPSGDSRLTRLVGILGAFNATRTSMTVSALARRVDIPLATTHRVVVQLVNQRLLERDENGEVRLGVRLWELFPVHSLVRVVSIPRTGRKELARREDRQPPSRRSVCPRHITQVLVHDIDQLCAGQPARHV</sequence>
<organism evidence="2 3">
    <name type="scientific">Cryobacterium glaciale</name>
    <dbReference type="NCBI Taxonomy" id="1259145"/>
    <lineage>
        <taxon>Bacteria</taxon>
        <taxon>Bacillati</taxon>
        <taxon>Actinomycetota</taxon>
        <taxon>Actinomycetes</taxon>
        <taxon>Micrococcales</taxon>
        <taxon>Microbacteriaceae</taxon>
        <taxon>Cryobacterium</taxon>
    </lineage>
</organism>
<proteinExistence type="predicted"/>
<name>A0A4V3I7M0_9MICO</name>
<dbReference type="SUPFAM" id="SSF46785">
    <property type="entry name" value="Winged helix' DNA-binding domain"/>
    <property type="match status" value="1"/>
</dbReference>